<sequence>MPGKRIQWFTVLIGALLVAALGLGWMGLRGAAPASAIPVVPLGVQALCVVTPSEQARSLVVDDILNAQKSVLVECYLISDPAIVQALQSAKLRGCDVRVLMEEAPFGGFSMNQTVRNELRSSGIDASWGNRVYSFTHAKYVVIDDSVAWIMTANLSKSAFDENREILVRTYSRSVVEDLVRIFWADRWRNPCTAGSLVVSPVNARQRLLGLLRESCRSVEIASEVFDDEETCKLLQDLAKRGVIVRVLVAAPESIAANAVTRSELEGTGVTVRYLETPYLHAKYIVVDRHLAYVGSHNLSAGSLDENREVGVVTDDNMVVSTLEATFSGDWDSGR</sequence>
<evidence type="ECO:0000256" key="1">
    <source>
        <dbReference type="ARBA" id="ARBA00000798"/>
    </source>
</evidence>
<evidence type="ECO:0000256" key="6">
    <source>
        <dbReference type="ARBA" id="ARBA00023098"/>
    </source>
</evidence>
<feature type="domain" description="PLD phosphodiesterase" evidence="7">
    <location>
        <begin position="276"/>
        <end position="303"/>
    </location>
</feature>
<dbReference type="SUPFAM" id="SSF56024">
    <property type="entry name" value="Phospholipase D/nuclease"/>
    <property type="match status" value="2"/>
</dbReference>
<name>A0A398D5J9_9BACT</name>
<dbReference type="SMART" id="SM00155">
    <property type="entry name" value="PLDc"/>
    <property type="match status" value="2"/>
</dbReference>
<dbReference type="GO" id="GO:0004630">
    <property type="term" value="F:phospholipase D activity"/>
    <property type="evidence" value="ECO:0007669"/>
    <property type="project" value="UniProtKB-EC"/>
</dbReference>
<dbReference type="GO" id="GO:0006793">
    <property type="term" value="P:phosphorus metabolic process"/>
    <property type="evidence" value="ECO:0007669"/>
    <property type="project" value="UniProtKB-ARBA"/>
</dbReference>
<comment type="similarity">
    <text evidence="2">Belongs to the phospholipase D family.</text>
</comment>
<dbReference type="InterPro" id="IPR051406">
    <property type="entry name" value="PLD_domain"/>
</dbReference>
<dbReference type="AlphaFoldDB" id="A0A398D5J9"/>
<accession>A0A398D5J9</accession>
<dbReference type="PANTHER" id="PTHR43856:SF1">
    <property type="entry name" value="MITOCHONDRIAL CARDIOLIPIN HYDROLASE"/>
    <property type="match status" value="1"/>
</dbReference>
<dbReference type="PROSITE" id="PS50035">
    <property type="entry name" value="PLD"/>
    <property type="match status" value="2"/>
</dbReference>
<evidence type="ECO:0000256" key="2">
    <source>
        <dbReference type="ARBA" id="ARBA00008664"/>
    </source>
</evidence>
<comment type="caution">
    <text evidence="8">The sequence shown here is derived from an EMBL/GenBank/DDBJ whole genome shotgun (WGS) entry which is preliminary data.</text>
</comment>
<keyword evidence="4" id="KW-0378">Hydrolase</keyword>
<dbReference type="Proteomes" id="UP000266328">
    <property type="component" value="Unassembled WGS sequence"/>
</dbReference>
<keyword evidence="6" id="KW-0443">Lipid metabolism</keyword>
<dbReference type="GO" id="GO:0016891">
    <property type="term" value="F:RNA endonuclease activity producing 5'-phosphomonoesters, hydrolytic mechanism"/>
    <property type="evidence" value="ECO:0007669"/>
    <property type="project" value="TreeGrafter"/>
</dbReference>
<evidence type="ECO:0000256" key="4">
    <source>
        <dbReference type="ARBA" id="ARBA00022801"/>
    </source>
</evidence>
<evidence type="ECO:0000256" key="3">
    <source>
        <dbReference type="ARBA" id="ARBA00012027"/>
    </source>
</evidence>
<keyword evidence="5" id="KW-0442">Lipid degradation</keyword>
<proteinExistence type="inferred from homology"/>
<dbReference type="InterPro" id="IPR001736">
    <property type="entry name" value="PLipase_D/transphosphatidylase"/>
</dbReference>
<keyword evidence="9" id="KW-1185">Reference proteome</keyword>
<dbReference type="RefSeq" id="WP_119088828.1">
    <property type="nucleotide sequence ID" value="NZ_QXIS01000014.1"/>
</dbReference>
<dbReference type="PANTHER" id="PTHR43856">
    <property type="entry name" value="CARDIOLIPIN HYDROLASE"/>
    <property type="match status" value="1"/>
</dbReference>
<organism evidence="8 9">
    <name type="scientific">Candidatus Cryosericum terrychapinii</name>
    <dbReference type="NCBI Taxonomy" id="2290919"/>
    <lineage>
        <taxon>Bacteria</taxon>
        <taxon>Pseudomonadati</taxon>
        <taxon>Caldisericota/Cryosericota group</taxon>
        <taxon>Candidatus Cryosericota</taxon>
        <taxon>Candidatus Cryosericia</taxon>
        <taxon>Candidatus Cryosericales</taxon>
        <taxon>Candidatus Cryosericaceae</taxon>
        <taxon>Candidatus Cryosericum</taxon>
    </lineage>
</organism>
<evidence type="ECO:0000313" key="8">
    <source>
        <dbReference type="EMBL" id="RIE06384.1"/>
    </source>
</evidence>
<evidence type="ECO:0000256" key="5">
    <source>
        <dbReference type="ARBA" id="ARBA00022963"/>
    </source>
</evidence>
<feature type="domain" description="PLD phosphodiesterase" evidence="7">
    <location>
        <begin position="132"/>
        <end position="159"/>
    </location>
</feature>
<evidence type="ECO:0000259" key="7">
    <source>
        <dbReference type="PROSITE" id="PS50035"/>
    </source>
</evidence>
<dbReference type="CDD" id="cd09128">
    <property type="entry name" value="PLDc_unchar1_2"/>
    <property type="match status" value="1"/>
</dbReference>
<dbReference type="EMBL" id="QXIS01000014">
    <property type="protein sequence ID" value="RIE06384.1"/>
    <property type="molecule type" value="Genomic_DNA"/>
</dbReference>
<dbReference type="OrthoDB" id="9801679at2"/>
<reference evidence="8 9" key="1">
    <citation type="submission" date="2018-09" db="EMBL/GenBank/DDBJ databases">
        <title>Discovery and Ecogenomic Context for Candidatus Cryosericales, a Global Caldiserica Order Active in Thawing Permafrost.</title>
        <authorList>
            <person name="Martinez M.A."/>
            <person name="Woodcroft B.J."/>
            <person name="Ignacio Espinoza J.C."/>
            <person name="Zayed A."/>
            <person name="Singleton C.M."/>
            <person name="Boyd J."/>
            <person name="Li Y.-F."/>
            <person name="Purvine S."/>
            <person name="Maughan H."/>
            <person name="Hodgkins S.B."/>
            <person name="Anderson D."/>
            <person name="Sederholm M."/>
            <person name="Temperton B."/>
            <person name="Saleska S.R."/>
            <person name="Tyson G.W."/>
            <person name="Rich V.I."/>
        </authorList>
    </citation>
    <scope>NUCLEOTIDE SEQUENCE [LARGE SCALE GENOMIC DNA]</scope>
    <source>
        <strain evidence="8 9">SMC7</strain>
    </source>
</reference>
<dbReference type="Gene3D" id="3.30.870.10">
    <property type="entry name" value="Endonuclease Chain A"/>
    <property type="match status" value="2"/>
</dbReference>
<gene>
    <name evidence="8" type="ORF">SMC7_02620</name>
</gene>
<dbReference type="InterPro" id="IPR025202">
    <property type="entry name" value="PLD-like_dom"/>
</dbReference>
<dbReference type="EC" id="3.1.4.4" evidence="3"/>
<comment type="catalytic activity">
    <reaction evidence="1">
        <text>a 1,2-diacyl-sn-glycero-3-phosphocholine + H2O = a 1,2-diacyl-sn-glycero-3-phosphate + choline + H(+)</text>
        <dbReference type="Rhea" id="RHEA:14445"/>
        <dbReference type="ChEBI" id="CHEBI:15354"/>
        <dbReference type="ChEBI" id="CHEBI:15377"/>
        <dbReference type="ChEBI" id="CHEBI:15378"/>
        <dbReference type="ChEBI" id="CHEBI:57643"/>
        <dbReference type="ChEBI" id="CHEBI:58608"/>
        <dbReference type="EC" id="3.1.4.4"/>
    </reaction>
</comment>
<protein>
    <recommendedName>
        <fullName evidence="3">phospholipase D</fullName>
        <ecNumber evidence="3">3.1.4.4</ecNumber>
    </recommendedName>
</protein>
<dbReference type="GO" id="GO:0016042">
    <property type="term" value="P:lipid catabolic process"/>
    <property type="evidence" value="ECO:0007669"/>
    <property type="project" value="UniProtKB-KW"/>
</dbReference>
<dbReference type="Pfam" id="PF13091">
    <property type="entry name" value="PLDc_2"/>
    <property type="match status" value="2"/>
</dbReference>
<evidence type="ECO:0000313" key="9">
    <source>
        <dbReference type="Proteomes" id="UP000266328"/>
    </source>
</evidence>